<evidence type="ECO:0000313" key="8">
    <source>
        <dbReference type="Proteomes" id="UP000054558"/>
    </source>
</evidence>
<reference evidence="7 8" key="1">
    <citation type="journal article" date="2014" name="Nat. Commun.">
        <title>Klebsormidium flaccidum genome reveals primary factors for plant terrestrial adaptation.</title>
        <authorList>
            <person name="Hori K."/>
            <person name="Maruyama F."/>
            <person name="Fujisawa T."/>
            <person name="Togashi T."/>
            <person name="Yamamoto N."/>
            <person name="Seo M."/>
            <person name="Sato S."/>
            <person name="Yamada T."/>
            <person name="Mori H."/>
            <person name="Tajima N."/>
            <person name="Moriyama T."/>
            <person name="Ikeuchi M."/>
            <person name="Watanabe M."/>
            <person name="Wada H."/>
            <person name="Kobayashi K."/>
            <person name="Saito M."/>
            <person name="Masuda T."/>
            <person name="Sasaki-Sekimoto Y."/>
            <person name="Mashiguchi K."/>
            <person name="Awai K."/>
            <person name="Shimojima M."/>
            <person name="Masuda S."/>
            <person name="Iwai M."/>
            <person name="Nobusawa T."/>
            <person name="Narise T."/>
            <person name="Kondo S."/>
            <person name="Saito H."/>
            <person name="Sato R."/>
            <person name="Murakawa M."/>
            <person name="Ihara Y."/>
            <person name="Oshima-Yamada Y."/>
            <person name="Ohtaka K."/>
            <person name="Satoh M."/>
            <person name="Sonobe K."/>
            <person name="Ishii M."/>
            <person name="Ohtani R."/>
            <person name="Kanamori-Sato M."/>
            <person name="Honoki R."/>
            <person name="Miyazaki D."/>
            <person name="Mochizuki H."/>
            <person name="Umetsu J."/>
            <person name="Higashi K."/>
            <person name="Shibata D."/>
            <person name="Kamiya Y."/>
            <person name="Sato N."/>
            <person name="Nakamura Y."/>
            <person name="Tabata S."/>
            <person name="Ida S."/>
            <person name="Kurokawa K."/>
            <person name="Ohta H."/>
        </authorList>
    </citation>
    <scope>NUCLEOTIDE SEQUENCE [LARGE SCALE GENOMIC DNA]</scope>
    <source>
        <strain evidence="7 8">NIES-2285</strain>
    </source>
</reference>
<evidence type="ECO:0000256" key="1">
    <source>
        <dbReference type="ARBA" id="ARBA00004123"/>
    </source>
</evidence>
<feature type="domain" description="CCT" evidence="6">
    <location>
        <begin position="531"/>
        <end position="573"/>
    </location>
</feature>
<organism evidence="7 8">
    <name type="scientific">Klebsormidium nitens</name>
    <name type="common">Green alga</name>
    <name type="synonym">Ulothrix nitens</name>
    <dbReference type="NCBI Taxonomy" id="105231"/>
    <lineage>
        <taxon>Eukaryota</taxon>
        <taxon>Viridiplantae</taxon>
        <taxon>Streptophyta</taxon>
        <taxon>Klebsormidiophyceae</taxon>
        <taxon>Klebsormidiales</taxon>
        <taxon>Klebsormidiaceae</taxon>
        <taxon>Klebsormidium</taxon>
    </lineage>
</organism>
<name>A0A1Y1HZ49_KLENI</name>
<proteinExistence type="predicted"/>
<dbReference type="PANTHER" id="PTHR31319">
    <property type="entry name" value="ZINC FINGER PROTEIN CONSTANS-LIKE 4"/>
    <property type="match status" value="1"/>
</dbReference>
<feature type="coiled-coil region" evidence="4">
    <location>
        <begin position="154"/>
        <end position="191"/>
    </location>
</feature>
<feature type="region of interest" description="Disordered" evidence="5">
    <location>
        <begin position="76"/>
        <end position="115"/>
    </location>
</feature>
<dbReference type="GO" id="GO:0009909">
    <property type="term" value="P:regulation of flower development"/>
    <property type="evidence" value="ECO:0000318"/>
    <property type="project" value="GO_Central"/>
</dbReference>
<evidence type="ECO:0000313" key="7">
    <source>
        <dbReference type="EMBL" id="GAQ83012.1"/>
    </source>
</evidence>
<feature type="compositionally biased region" description="Polar residues" evidence="5">
    <location>
        <begin position="85"/>
        <end position="97"/>
    </location>
</feature>
<dbReference type="GO" id="GO:0005634">
    <property type="term" value="C:nucleus"/>
    <property type="evidence" value="ECO:0000318"/>
    <property type="project" value="GO_Central"/>
</dbReference>
<sequence>MSIEGDLLFPQPDYFSELNHENVGFNEADFDKDIFGPATSGLSEHSQAPVGNYGGLVSDPLNLEEDHFLQSLGHHEELEVESKSSHSGRSNPESNPQGGAGPKQEMPPLYGNGMMPMSSGPMFQYPGMAPMGGYVQQDPHPPSTTAATMEQFDRMALENQHMQYQQQQELLQAQARQLQAQQQQLQTLQQAQFLYAQGQPPQHIVFLAPPRPGPPYMLPPRTGAPPVMYAMPHPVQLQSLPGGVAYHSAVAPIPVDQALNGKYYAPMGPPGATPLQMSPTPVHLNPTSMQLNPPPLQSPLAPLHVTAPVSPRVSGPMTPRSPHPRVKTEEGLASPRMKPGGRTHSGGDTNSGRASPPGDKKPPRSPTVPDQHARPPLPTSHAVYMPVQYIQGGNPGFPRVASEDLLAQVDANGDVLRPLPPMQQRGGHGMSALQRSQSSHSLGQLQMAGGAPMVDASRMQQLDTSAPYQIPNQGLGGMPVRQPSAIGAAGMRRVQSTGDIQSWNRPAQNGDATTGLHYDDFKVGRYTIEERKMRIQRYRQKRNERNYNKKIKYVCRKTLADSRPRIRGRFAKNDEVPGLAEAKKALEEEDDSSDFDEDMIIEEGGANLLGSADFDILEAERSLASLASAPATLSA</sequence>
<accession>A0A1Y1HZ49</accession>
<dbReference type="EMBL" id="DF237081">
    <property type="protein sequence ID" value="GAQ83012.1"/>
    <property type="molecule type" value="Genomic_DNA"/>
</dbReference>
<evidence type="ECO:0000256" key="2">
    <source>
        <dbReference type="ARBA" id="ARBA00023242"/>
    </source>
</evidence>
<dbReference type="InterPro" id="IPR045281">
    <property type="entry name" value="CONSTANS-like"/>
</dbReference>
<evidence type="ECO:0000256" key="5">
    <source>
        <dbReference type="SAM" id="MobiDB-lite"/>
    </source>
</evidence>
<evidence type="ECO:0000259" key="6">
    <source>
        <dbReference type="PROSITE" id="PS51017"/>
    </source>
</evidence>
<dbReference type="AlphaFoldDB" id="A0A1Y1HZ49"/>
<evidence type="ECO:0000256" key="4">
    <source>
        <dbReference type="SAM" id="Coils"/>
    </source>
</evidence>
<dbReference type="PANTHER" id="PTHR31319:SF114">
    <property type="entry name" value="OS12G0262400 PROTEIN"/>
    <property type="match status" value="1"/>
</dbReference>
<dbReference type="PROSITE" id="PS51017">
    <property type="entry name" value="CCT"/>
    <property type="match status" value="1"/>
</dbReference>
<comment type="subcellular location">
    <subcellularLocation>
        <location evidence="1 3">Nucleus</location>
    </subcellularLocation>
</comment>
<dbReference type="Pfam" id="PF06203">
    <property type="entry name" value="CCT"/>
    <property type="match status" value="1"/>
</dbReference>
<gene>
    <name evidence="7" type="ORF">KFL_001320200</name>
</gene>
<dbReference type="STRING" id="105231.A0A1Y1HZ49"/>
<feature type="region of interest" description="Disordered" evidence="5">
    <location>
        <begin position="270"/>
        <end position="379"/>
    </location>
</feature>
<keyword evidence="4" id="KW-0175">Coiled coil</keyword>
<keyword evidence="2 3" id="KW-0539">Nucleus</keyword>
<feature type="compositionally biased region" description="Polar residues" evidence="5">
    <location>
        <begin position="275"/>
        <end position="291"/>
    </location>
</feature>
<dbReference type="OrthoDB" id="153872at2759"/>
<evidence type="ECO:0000256" key="3">
    <source>
        <dbReference type="PROSITE-ProRule" id="PRU00357"/>
    </source>
</evidence>
<dbReference type="InterPro" id="IPR010402">
    <property type="entry name" value="CCT_domain"/>
</dbReference>
<protein>
    <recommendedName>
        <fullName evidence="6">CCT domain-containing protein</fullName>
    </recommendedName>
</protein>
<dbReference type="Proteomes" id="UP000054558">
    <property type="component" value="Unassembled WGS sequence"/>
</dbReference>
<keyword evidence="8" id="KW-1185">Reference proteome</keyword>